<feature type="domain" description="Fido" evidence="1">
    <location>
        <begin position="1"/>
        <end position="114"/>
    </location>
</feature>
<proteinExistence type="predicted"/>
<name>A0AAE3HJU9_9GAMM</name>
<protein>
    <submittedName>
        <fullName evidence="2">Death-on-curing protein</fullName>
    </submittedName>
</protein>
<dbReference type="InterPro" id="IPR036597">
    <property type="entry name" value="Fido-like_dom_sf"/>
</dbReference>
<dbReference type="InterPro" id="IPR053737">
    <property type="entry name" value="Type_II_TA_Toxin"/>
</dbReference>
<dbReference type="InterPro" id="IPR006440">
    <property type="entry name" value="Doc"/>
</dbReference>
<dbReference type="SUPFAM" id="SSF140931">
    <property type="entry name" value="Fic-like"/>
    <property type="match status" value="1"/>
</dbReference>
<evidence type="ECO:0000313" key="2">
    <source>
        <dbReference type="EMBL" id="MCS3902446.1"/>
    </source>
</evidence>
<dbReference type="Gene3D" id="1.20.120.1870">
    <property type="entry name" value="Fic/DOC protein, Fido domain"/>
    <property type="match status" value="1"/>
</dbReference>
<dbReference type="InterPro" id="IPR003812">
    <property type="entry name" value="Fido"/>
</dbReference>
<evidence type="ECO:0000313" key="3">
    <source>
        <dbReference type="Proteomes" id="UP001204445"/>
    </source>
</evidence>
<dbReference type="Pfam" id="PF02661">
    <property type="entry name" value="Fic"/>
    <property type="match status" value="1"/>
</dbReference>
<dbReference type="PROSITE" id="PS51459">
    <property type="entry name" value="FIDO"/>
    <property type="match status" value="1"/>
</dbReference>
<reference evidence="2" key="1">
    <citation type="submission" date="2022-08" db="EMBL/GenBank/DDBJ databases">
        <title>Genomic Encyclopedia of Type Strains, Phase III (KMG-III): the genomes of soil and plant-associated and newly described type strains.</title>
        <authorList>
            <person name="Whitman W."/>
        </authorList>
    </citation>
    <scope>NUCLEOTIDE SEQUENCE</scope>
    <source>
        <strain evidence="2">HMT 1</strain>
    </source>
</reference>
<keyword evidence="3" id="KW-1185">Reference proteome</keyword>
<dbReference type="Proteomes" id="UP001204445">
    <property type="component" value="Unassembled WGS sequence"/>
</dbReference>
<accession>A0AAE3HJU9</accession>
<dbReference type="PANTHER" id="PTHR39426">
    <property type="entry name" value="HOMOLOGY TO DEATH-ON-CURING PROTEIN OF PHAGE P1"/>
    <property type="match status" value="1"/>
</dbReference>
<dbReference type="EMBL" id="JANUCT010000002">
    <property type="protein sequence ID" value="MCS3902446.1"/>
    <property type="molecule type" value="Genomic_DNA"/>
</dbReference>
<evidence type="ECO:0000259" key="1">
    <source>
        <dbReference type="PROSITE" id="PS51459"/>
    </source>
</evidence>
<dbReference type="PANTHER" id="PTHR39426:SF1">
    <property type="entry name" value="HOMOLOGY TO DEATH-ON-CURING PROTEIN OF PHAGE P1"/>
    <property type="match status" value="1"/>
</dbReference>
<comment type="caution">
    <text evidence="2">The sequence shown here is derived from an EMBL/GenBank/DDBJ whole genome shotgun (WGS) entry which is preliminary data.</text>
</comment>
<dbReference type="NCBIfam" id="TIGR01550">
    <property type="entry name" value="DOC_P1"/>
    <property type="match status" value="1"/>
</dbReference>
<organism evidence="2 3">
    <name type="scientific">Methylohalomonas lacus</name>
    <dbReference type="NCBI Taxonomy" id="398773"/>
    <lineage>
        <taxon>Bacteria</taxon>
        <taxon>Pseudomonadati</taxon>
        <taxon>Pseudomonadota</taxon>
        <taxon>Gammaproteobacteria</taxon>
        <taxon>Methylohalomonadales</taxon>
        <taxon>Methylohalomonadaceae</taxon>
        <taxon>Methylohalomonas</taxon>
    </lineage>
</organism>
<dbReference type="AlphaFoldDB" id="A0AAE3HJU9"/>
<dbReference type="PIRSF" id="PIRSF018297">
    <property type="entry name" value="Doc"/>
    <property type="match status" value="1"/>
</dbReference>
<dbReference type="GO" id="GO:0016301">
    <property type="term" value="F:kinase activity"/>
    <property type="evidence" value="ECO:0007669"/>
    <property type="project" value="InterPro"/>
</dbReference>
<sequence length="120" mass="12906">MALAIHAEAIWHFGGLSGIRDNALLESALNRPINTFHYNKGADLFDLAASLCHGIIKNHPFNDGNKRTALLGSRAFLFLNGKALEPAETEEVESMVAVAAGNMSETVLAAWLRTNSASLD</sequence>
<gene>
    <name evidence="2" type="ORF">J2T55_000442</name>
</gene>